<dbReference type="RefSeq" id="WP_100878467.1">
    <property type="nucleotide sequence ID" value="NZ_PHUJ01000003.1"/>
</dbReference>
<reference evidence="1 2" key="1">
    <citation type="submission" date="2017-11" db="EMBL/GenBank/DDBJ databases">
        <title>Sequencing the genomes of 1000 actinobacteria strains.</title>
        <authorList>
            <person name="Klenk H.-P."/>
        </authorList>
    </citation>
    <scope>NUCLEOTIDE SEQUENCE [LARGE SCALE GENOMIC DNA]</scope>
    <source>
        <strain evidence="1 2">DSM 44104</strain>
    </source>
</reference>
<dbReference type="EMBL" id="PHUJ01000003">
    <property type="protein sequence ID" value="PKB30385.1"/>
    <property type="molecule type" value="Genomic_DNA"/>
</dbReference>
<name>A0AA44ZP79_PSEA5</name>
<dbReference type="Proteomes" id="UP000232453">
    <property type="component" value="Unassembled WGS sequence"/>
</dbReference>
<gene>
    <name evidence="1" type="ORF">ATL51_2045</name>
</gene>
<organism evidence="1 2">
    <name type="scientific">Pseudonocardia alni</name>
    <name type="common">Amycolata alni</name>
    <dbReference type="NCBI Taxonomy" id="33907"/>
    <lineage>
        <taxon>Bacteria</taxon>
        <taxon>Bacillati</taxon>
        <taxon>Actinomycetota</taxon>
        <taxon>Actinomycetes</taxon>
        <taxon>Pseudonocardiales</taxon>
        <taxon>Pseudonocardiaceae</taxon>
        <taxon>Pseudonocardia</taxon>
    </lineage>
</organism>
<evidence type="ECO:0000313" key="1">
    <source>
        <dbReference type="EMBL" id="PKB30385.1"/>
    </source>
</evidence>
<proteinExistence type="predicted"/>
<protein>
    <submittedName>
        <fullName evidence="1">Uncharacterized protein</fullName>
    </submittedName>
</protein>
<comment type="caution">
    <text evidence="1">The sequence shown here is derived from an EMBL/GenBank/DDBJ whole genome shotgun (WGS) entry which is preliminary data.</text>
</comment>
<dbReference type="AlphaFoldDB" id="A0AA44ZP79"/>
<evidence type="ECO:0000313" key="2">
    <source>
        <dbReference type="Proteomes" id="UP000232453"/>
    </source>
</evidence>
<sequence>MGNHVYLHPIEGTDLTIMQWRRPYHGTLRGFRVLDRQHLDRARSAVVHAAAGRREHLRLDGLAGRPLDLERLLFEVEVGT</sequence>
<accession>A0AA44ZP79</accession>